<accession>A0A8J3GD66</accession>
<keyword evidence="3" id="KW-1185">Reference proteome</keyword>
<organism evidence="2 3">
    <name type="scientific">Cerasicoccus arenae</name>
    <dbReference type="NCBI Taxonomy" id="424488"/>
    <lineage>
        <taxon>Bacteria</taxon>
        <taxon>Pseudomonadati</taxon>
        <taxon>Verrucomicrobiota</taxon>
        <taxon>Opitutia</taxon>
        <taxon>Puniceicoccales</taxon>
        <taxon>Cerasicoccaceae</taxon>
        <taxon>Cerasicoccus</taxon>
    </lineage>
</organism>
<dbReference type="EMBL" id="BMXG01000003">
    <property type="protein sequence ID" value="GHB93367.1"/>
    <property type="molecule type" value="Genomic_DNA"/>
</dbReference>
<dbReference type="AlphaFoldDB" id="A0A8J3GD66"/>
<evidence type="ECO:0000259" key="1">
    <source>
        <dbReference type="Pfam" id="PF14267"/>
    </source>
</evidence>
<reference evidence="2" key="1">
    <citation type="journal article" date="2014" name="Int. J. Syst. Evol. Microbiol.">
        <title>Complete genome sequence of Corynebacterium casei LMG S-19264T (=DSM 44701T), isolated from a smear-ripened cheese.</title>
        <authorList>
            <consortium name="US DOE Joint Genome Institute (JGI-PGF)"/>
            <person name="Walter F."/>
            <person name="Albersmeier A."/>
            <person name="Kalinowski J."/>
            <person name="Ruckert C."/>
        </authorList>
    </citation>
    <scope>NUCLEOTIDE SEQUENCE</scope>
    <source>
        <strain evidence="2">KCTC 12870</strain>
    </source>
</reference>
<protein>
    <recommendedName>
        <fullName evidence="1">DUF4357 domain-containing protein</fullName>
    </recommendedName>
</protein>
<evidence type="ECO:0000313" key="2">
    <source>
        <dbReference type="EMBL" id="GHB93367.1"/>
    </source>
</evidence>
<dbReference type="InterPro" id="IPR025579">
    <property type="entry name" value="DUF4357"/>
</dbReference>
<reference evidence="2" key="2">
    <citation type="submission" date="2020-09" db="EMBL/GenBank/DDBJ databases">
        <authorList>
            <person name="Sun Q."/>
            <person name="Kim S."/>
        </authorList>
    </citation>
    <scope>NUCLEOTIDE SEQUENCE</scope>
    <source>
        <strain evidence="2">KCTC 12870</strain>
    </source>
</reference>
<comment type="caution">
    <text evidence="2">The sequence shown here is derived from an EMBL/GenBank/DDBJ whole genome shotgun (WGS) entry which is preliminary data.</text>
</comment>
<feature type="domain" description="DUF4357" evidence="1">
    <location>
        <begin position="226"/>
        <end position="279"/>
    </location>
</feature>
<evidence type="ECO:0000313" key="3">
    <source>
        <dbReference type="Proteomes" id="UP000642829"/>
    </source>
</evidence>
<name>A0A8J3GD66_9BACT</name>
<dbReference type="Proteomes" id="UP000642829">
    <property type="component" value="Unassembled WGS sequence"/>
</dbReference>
<gene>
    <name evidence="2" type="ORF">GCM10007047_05970</name>
</gene>
<dbReference type="Pfam" id="PF14267">
    <property type="entry name" value="DUF4357"/>
    <property type="match status" value="1"/>
</dbReference>
<dbReference type="RefSeq" id="WP_189511714.1">
    <property type="nucleotide sequence ID" value="NZ_BMXG01000003.1"/>
</dbReference>
<sequence>MKTSPKTLQIFLPEGDAAGIRVAELTTRIVQAVAVPRTRLKEFFERAESRHIGVYYLFGGDDESTKPIAYIGQTEDLKQRLKNHDSNKEFWNLAIIVISRTHSFTQAHIRWLEWHSIRLANEAKRFRLDNGNAGSEPFVTEPIRADLEEIFETASLLLESLSFPLFDPLIERLSMRQKEQDLWHINATGVSATATFTTDGIVVHKGSIARLKMSRSAENSFFDKRRERMIQDGILIEKDGGYLFTEDYPFKSPSGAAAIVRARHSNGWIEWKNKSGQTLKEVKRSDADE</sequence>
<dbReference type="CDD" id="cd10447">
    <property type="entry name" value="GIY-YIG_unchar_2"/>
    <property type="match status" value="1"/>
</dbReference>
<proteinExistence type="predicted"/>